<dbReference type="PANTHER" id="PTHR43047">
    <property type="entry name" value="TWO-COMPONENT HISTIDINE PROTEIN KINASE"/>
    <property type="match status" value="1"/>
</dbReference>
<feature type="domain" description="Response regulatory" evidence="21">
    <location>
        <begin position="584"/>
        <end position="698"/>
    </location>
</feature>
<dbReference type="Pfam" id="PF02518">
    <property type="entry name" value="HATPase_c"/>
    <property type="match status" value="1"/>
</dbReference>
<evidence type="ECO:0000256" key="10">
    <source>
        <dbReference type="ARBA" id="ARBA00022777"/>
    </source>
</evidence>
<feature type="domain" description="PAS" evidence="22">
    <location>
        <begin position="181"/>
        <end position="225"/>
    </location>
</feature>
<dbReference type="PROSITE" id="PS50112">
    <property type="entry name" value="PAS"/>
    <property type="match status" value="1"/>
</dbReference>
<dbReference type="FunFam" id="1.10.287.130:FF:000038">
    <property type="entry name" value="Sensory transduction histidine kinase"/>
    <property type="match status" value="1"/>
</dbReference>
<dbReference type="InterPro" id="IPR011006">
    <property type="entry name" value="CheY-like_superfamily"/>
</dbReference>
<evidence type="ECO:0000313" key="25">
    <source>
        <dbReference type="EMBL" id="BBO69403.1"/>
    </source>
</evidence>
<dbReference type="SUPFAM" id="SSF55874">
    <property type="entry name" value="ATPase domain of HSP90 chaperone/DNA topoisomerase II/histidine kinase"/>
    <property type="match status" value="1"/>
</dbReference>
<dbReference type="InterPro" id="IPR001789">
    <property type="entry name" value="Sig_transdc_resp-reg_receiver"/>
</dbReference>
<dbReference type="Pfam" id="PF00072">
    <property type="entry name" value="Response_reg"/>
    <property type="match status" value="1"/>
</dbReference>
<dbReference type="InterPro" id="IPR008207">
    <property type="entry name" value="Sig_transdc_His_kin_Hpt_dom"/>
</dbReference>
<proteinExistence type="predicted"/>
<dbReference type="InterPro" id="IPR005467">
    <property type="entry name" value="His_kinase_dom"/>
</dbReference>
<evidence type="ECO:0000256" key="1">
    <source>
        <dbReference type="ARBA" id="ARBA00000085"/>
    </source>
</evidence>
<keyword evidence="13" id="KW-0902">Two-component regulatory system</keyword>
<dbReference type="EC" id="2.7.13.3" evidence="3"/>
<dbReference type="PROSITE" id="PS50113">
    <property type="entry name" value="PAC"/>
    <property type="match status" value="1"/>
</dbReference>
<evidence type="ECO:0000256" key="7">
    <source>
        <dbReference type="ARBA" id="ARBA00022679"/>
    </source>
</evidence>
<dbReference type="PROSITE" id="PS50109">
    <property type="entry name" value="HIS_KIN"/>
    <property type="match status" value="1"/>
</dbReference>
<reference evidence="25 26" key="1">
    <citation type="submission" date="2019-11" db="EMBL/GenBank/DDBJ databases">
        <title>Comparative genomics of hydrocarbon-degrading Desulfosarcina strains.</title>
        <authorList>
            <person name="Watanabe M."/>
            <person name="Kojima H."/>
            <person name="Fukui M."/>
        </authorList>
    </citation>
    <scope>NUCLEOTIDE SEQUENCE [LARGE SCALE GENOMIC DNA]</scope>
    <source>
        <strain evidence="25 26">PL12</strain>
    </source>
</reference>
<keyword evidence="11" id="KW-0067">ATP-binding</keyword>
<evidence type="ECO:0000259" key="20">
    <source>
        <dbReference type="PROSITE" id="PS50109"/>
    </source>
</evidence>
<dbReference type="KEGG" id="dalk:DSCA_33330"/>
<dbReference type="InterPro" id="IPR000700">
    <property type="entry name" value="PAS-assoc_C"/>
</dbReference>
<feature type="transmembrane region" description="Helical" evidence="19">
    <location>
        <begin position="12"/>
        <end position="31"/>
    </location>
</feature>
<keyword evidence="7" id="KW-0808">Transferase</keyword>
<dbReference type="SMART" id="SM00387">
    <property type="entry name" value="HATPase_c"/>
    <property type="match status" value="1"/>
</dbReference>
<evidence type="ECO:0000256" key="16">
    <source>
        <dbReference type="PROSITE-ProRule" id="PRU00110"/>
    </source>
</evidence>
<keyword evidence="10 25" id="KW-0418">Kinase</keyword>
<keyword evidence="26" id="KW-1185">Reference proteome</keyword>
<evidence type="ECO:0000259" key="21">
    <source>
        <dbReference type="PROSITE" id="PS50110"/>
    </source>
</evidence>
<dbReference type="InterPro" id="IPR003661">
    <property type="entry name" value="HisK_dim/P_dom"/>
</dbReference>
<dbReference type="Gene3D" id="1.10.287.130">
    <property type="match status" value="1"/>
</dbReference>
<dbReference type="InterPro" id="IPR036890">
    <property type="entry name" value="HATPase_C_sf"/>
</dbReference>
<dbReference type="Pfam" id="PF01627">
    <property type="entry name" value="Hpt"/>
    <property type="match status" value="2"/>
</dbReference>
<evidence type="ECO:0000256" key="15">
    <source>
        <dbReference type="ARBA" id="ARBA00023306"/>
    </source>
</evidence>
<keyword evidence="15" id="KW-0131">Cell cycle</keyword>
<evidence type="ECO:0000259" key="23">
    <source>
        <dbReference type="PROSITE" id="PS50113"/>
    </source>
</evidence>
<evidence type="ECO:0000256" key="4">
    <source>
        <dbReference type="ARBA" id="ARBA00022475"/>
    </source>
</evidence>
<dbReference type="GO" id="GO:0000155">
    <property type="term" value="F:phosphorelay sensor kinase activity"/>
    <property type="evidence" value="ECO:0007669"/>
    <property type="project" value="InterPro"/>
</dbReference>
<feature type="domain" description="HPt" evidence="24">
    <location>
        <begin position="739"/>
        <end position="833"/>
    </location>
</feature>
<dbReference type="NCBIfam" id="TIGR00229">
    <property type="entry name" value="sensory_box"/>
    <property type="match status" value="1"/>
</dbReference>
<dbReference type="Gene3D" id="3.40.50.2300">
    <property type="match status" value="1"/>
</dbReference>
<keyword evidence="5" id="KW-0997">Cell inner membrane</keyword>
<gene>
    <name evidence="25" type="ORF">DSCA_33330</name>
</gene>
<dbReference type="Proteomes" id="UP000427906">
    <property type="component" value="Chromosome"/>
</dbReference>
<dbReference type="SMART" id="SM00091">
    <property type="entry name" value="PAS"/>
    <property type="match status" value="1"/>
</dbReference>
<evidence type="ECO:0000256" key="8">
    <source>
        <dbReference type="ARBA" id="ARBA00022692"/>
    </source>
</evidence>
<keyword evidence="12 19" id="KW-1133">Transmembrane helix</keyword>
<dbReference type="AlphaFoldDB" id="A0A5K7YLS6"/>
<dbReference type="SUPFAM" id="SSF55785">
    <property type="entry name" value="PYP-like sensor domain (PAS domain)"/>
    <property type="match status" value="1"/>
</dbReference>
<dbReference type="RefSeq" id="WP_155317447.1">
    <property type="nucleotide sequence ID" value="NZ_AP021874.1"/>
</dbReference>
<evidence type="ECO:0000256" key="9">
    <source>
        <dbReference type="ARBA" id="ARBA00022741"/>
    </source>
</evidence>
<feature type="modified residue" description="4-aspartylphosphate" evidence="17">
    <location>
        <position position="633"/>
    </location>
</feature>
<keyword evidence="6 17" id="KW-0597">Phosphoprotein</keyword>
<dbReference type="GO" id="GO:0009927">
    <property type="term" value="F:histidine phosphotransfer kinase activity"/>
    <property type="evidence" value="ECO:0007669"/>
    <property type="project" value="TreeGrafter"/>
</dbReference>
<evidence type="ECO:0000256" key="11">
    <source>
        <dbReference type="ARBA" id="ARBA00022840"/>
    </source>
</evidence>
<evidence type="ECO:0000256" key="17">
    <source>
        <dbReference type="PROSITE-ProRule" id="PRU00169"/>
    </source>
</evidence>
<dbReference type="OrthoDB" id="5378360at2"/>
<evidence type="ECO:0000256" key="18">
    <source>
        <dbReference type="SAM" id="MobiDB-lite"/>
    </source>
</evidence>
<dbReference type="Gene3D" id="3.30.565.10">
    <property type="entry name" value="Histidine kinase-like ATPase, C-terminal domain"/>
    <property type="match status" value="1"/>
</dbReference>
<evidence type="ECO:0000259" key="22">
    <source>
        <dbReference type="PROSITE" id="PS50112"/>
    </source>
</evidence>
<organism evidence="25 26">
    <name type="scientific">Desulfosarcina alkanivorans</name>
    <dbReference type="NCBI Taxonomy" id="571177"/>
    <lineage>
        <taxon>Bacteria</taxon>
        <taxon>Pseudomonadati</taxon>
        <taxon>Thermodesulfobacteriota</taxon>
        <taxon>Desulfobacteria</taxon>
        <taxon>Desulfobacterales</taxon>
        <taxon>Desulfosarcinaceae</taxon>
        <taxon>Desulfosarcina</taxon>
    </lineage>
</organism>
<dbReference type="EMBL" id="AP021874">
    <property type="protein sequence ID" value="BBO69403.1"/>
    <property type="molecule type" value="Genomic_DNA"/>
</dbReference>
<dbReference type="Pfam" id="PF08448">
    <property type="entry name" value="PAS_4"/>
    <property type="match status" value="1"/>
</dbReference>
<feature type="domain" description="Histidine kinase" evidence="20">
    <location>
        <begin position="329"/>
        <end position="551"/>
    </location>
</feature>
<protein>
    <recommendedName>
        <fullName evidence="3">histidine kinase</fullName>
        <ecNumber evidence="3">2.7.13.3</ecNumber>
    </recommendedName>
</protein>
<feature type="modified residue" description="Phosphohistidine" evidence="16">
    <location>
        <position position="778"/>
    </location>
</feature>
<dbReference type="FunFam" id="3.30.565.10:FF:000010">
    <property type="entry name" value="Sensor histidine kinase RcsC"/>
    <property type="match status" value="1"/>
</dbReference>
<dbReference type="Pfam" id="PF00512">
    <property type="entry name" value="HisKA"/>
    <property type="match status" value="1"/>
</dbReference>
<feature type="domain" description="PAC" evidence="23">
    <location>
        <begin position="259"/>
        <end position="311"/>
    </location>
</feature>
<dbReference type="InterPro" id="IPR013656">
    <property type="entry name" value="PAS_4"/>
</dbReference>
<keyword evidence="4" id="KW-1003">Cell membrane</keyword>
<evidence type="ECO:0000256" key="19">
    <source>
        <dbReference type="SAM" id="Phobius"/>
    </source>
</evidence>
<keyword evidence="14 19" id="KW-0472">Membrane</keyword>
<accession>A0A5K7YLS6</accession>
<evidence type="ECO:0000256" key="3">
    <source>
        <dbReference type="ARBA" id="ARBA00012438"/>
    </source>
</evidence>
<dbReference type="SUPFAM" id="SSF47226">
    <property type="entry name" value="Histidine-containing phosphotransfer domain, HPT domain"/>
    <property type="match status" value="2"/>
</dbReference>
<evidence type="ECO:0000256" key="12">
    <source>
        <dbReference type="ARBA" id="ARBA00022989"/>
    </source>
</evidence>
<evidence type="ECO:0000256" key="2">
    <source>
        <dbReference type="ARBA" id="ARBA00004429"/>
    </source>
</evidence>
<feature type="region of interest" description="Disordered" evidence="18">
    <location>
        <begin position="848"/>
        <end position="869"/>
    </location>
</feature>
<dbReference type="PRINTS" id="PR00344">
    <property type="entry name" value="BCTRLSENSOR"/>
</dbReference>
<sequence length="983" mass="106738">MNRLNVKHRVVIGLLGLVASVVMLGFFLGIVPDRDSAVRQGRTALAEAIAVHTTSAVLATEFTYLNDDFDRLVARNHDLLSLALRRQDGAALVATAGHARQWQVMGGEYSRDTQVRVPIWSGENKWGQLELRFEALTRPGFMGLAHHPMLRMVVFMVLLCYLGFYFYLGKVLRQLDPSRAIPGRVRSALDTLAGGLLVLDHKEQIVLANRSFANLLGKASDNLLGHRAGDLPWMDKKGDTVKRPDRPWVQALESGETQTNRILRLRRPDRRGLTFNVNCSPVLGASGKYAGVLVSFDDITQLEKKEIELRQSKEQAEAANQAKSAFLANMSHEIRTPMNAILGFTEILKRGYGKDPADSLRYLNTIHASGTNLLDLINDILDLSKVESGQLEVEAAWTEPHRIIHEVLQMLGLKAREQGIRLTFKARRALPRQIKTDPARFRQIIFNLVGNAIKFTEKGQVRVACDFQASAAHPQLQIDISDSGIGIAADKIDSIFDPFTQADSAITRRFGGTGLGLSISRKFARALGGDIRVKSRPGVGSTFSVTVATGDVQAVPFLQPDELTKADQVQPAGKQTAWQFPEARVLVVDDGDENRELIRLLLQEAGLKVEEAENGKVGVEKATAQSYDVILMDVNMPVMDGFTATQTLRRQGLEAPIIALTANAMAGFEQECLDAGYSGYCSKPIDLDRLMKRMADLLGGRPVDGRSAEAETIDAAPIATAGTPPSAEAAPIVSTLPDSNERFRGLIARFAARLNEQLHTARQALVQGNRDEVSAFAHWLKGSGGTVGFDDFTVPASQLETLAKENGSAAELHKQITALSGLAARLVVPGNSAPTAPPSEVVRSGKIISDTPMKPIRPAPEASPPLTSRLASNPRFHGVICQFIEKLKEELGRAERVLESGDMPALTLIAQWLKGAGGTMGFDDFTAPAAQLQACAKAAQVEQAGQVIAQLRIISEAIVPPPPLPAGKAENRPMGKRPVASIN</sequence>
<dbReference type="CDD" id="cd00082">
    <property type="entry name" value="HisKA"/>
    <property type="match status" value="1"/>
</dbReference>
<dbReference type="CDD" id="cd16922">
    <property type="entry name" value="HATPase_EvgS-ArcB-TorS-like"/>
    <property type="match status" value="1"/>
</dbReference>
<name>A0A5K7YLS6_9BACT</name>
<dbReference type="InterPro" id="IPR036641">
    <property type="entry name" value="HPT_dom_sf"/>
</dbReference>
<dbReference type="SMART" id="SM00448">
    <property type="entry name" value="REC"/>
    <property type="match status" value="1"/>
</dbReference>
<dbReference type="SUPFAM" id="SSF47384">
    <property type="entry name" value="Homodimeric domain of signal transducing histidine kinase"/>
    <property type="match status" value="1"/>
</dbReference>
<feature type="transmembrane region" description="Helical" evidence="19">
    <location>
        <begin position="148"/>
        <end position="168"/>
    </location>
</feature>
<keyword evidence="9" id="KW-0547">Nucleotide-binding</keyword>
<dbReference type="CDD" id="cd17546">
    <property type="entry name" value="REC_hyHK_CKI1_RcsC-like"/>
    <property type="match status" value="1"/>
</dbReference>
<dbReference type="InterPro" id="IPR035965">
    <property type="entry name" value="PAS-like_dom_sf"/>
</dbReference>
<evidence type="ECO:0000259" key="24">
    <source>
        <dbReference type="PROSITE" id="PS50894"/>
    </source>
</evidence>
<evidence type="ECO:0000256" key="5">
    <source>
        <dbReference type="ARBA" id="ARBA00022519"/>
    </source>
</evidence>
<evidence type="ECO:0000256" key="14">
    <source>
        <dbReference type="ARBA" id="ARBA00023136"/>
    </source>
</evidence>
<evidence type="ECO:0000313" key="26">
    <source>
        <dbReference type="Proteomes" id="UP000427906"/>
    </source>
</evidence>
<dbReference type="Gene3D" id="3.30.450.20">
    <property type="entry name" value="PAS domain"/>
    <property type="match status" value="1"/>
</dbReference>
<comment type="subcellular location">
    <subcellularLocation>
        <location evidence="2">Cell inner membrane</location>
        <topology evidence="2">Multi-pass membrane protein</topology>
    </subcellularLocation>
</comment>
<dbReference type="GO" id="GO:0005524">
    <property type="term" value="F:ATP binding"/>
    <property type="evidence" value="ECO:0007669"/>
    <property type="project" value="UniProtKB-KW"/>
</dbReference>
<dbReference type="PANTHER" id="PTHR43047:SF72">
    <property type="entry name" value="OSMOSENSING HISTIDINE PROTEIN KINASE SLN1"/>
    <property type="match status" value="1"/>
</dbReference>
<dbReference type="SUPFAM" id="SSF52172">
    <property type="entry name" value="CheY-like"/>
    <property type="match status" value="1"/>
</dbReference>
<dbReference type="Gene3D" id="1.20.120.160">
    <property type="entry name" value="HPT domain"/>
    <property type="match status" value="2"/>
</dbReference>
<dbReference type="SMART" id="SM00388">
    <property type="entry name" value="HisKA"/>
    <property type="match status" value="1"/>
</dbReference>
<comment type="catalytic activity">
    <reaction evidence="1">
        <text>ATP + protein L-histidine = ADP + protein N-phospho-L-histidine.</text>
        <dbReference type="EC" id="2.7.13.3"/>
    </reaction>
</comment>
<feature type="region of interest" description="Disordered" evidence="18">
    <location>
        <begin position="964"/>
        <end position="983"/>
    </location>
</feature>
<evidence type="ECO:0000256" key="6">
    <source>
        <dbReference type="ARBA" id="ARBA00022553"/>
    </source>
</evidence>
<dbReference type="InterPro" id="IPR004358">
    <property type="entry name" value="Sig_transdc_His_kin-like_C"/>
</dbReference>
<dbReference type="InterPro" id="IPR036097">
    <property type="entry name" value="HisK_dim/P_sf"/>
</dbReference>
<dbReference type="PROSITE" id="PS50110">
    <property type="entry name" value="RESPONSE_REGULATORY"/>
    <property type="match status" value="1"/>
</dbReference>
<evidence type="ECO:0000256" key="13">
    <source>
        <dbReference type="ARBA" id="ARBA00023012"/>
    </source>
</evidence>
<keyword evidence="8 19" id="KW-0812">Transmembrane</keyword>
<dbReference type="InterPro" id="IPR003594">
    <property type="entry name" value="HATPase_dom"/>
</dbReference>
<dbReference type="PROSITE" id="PS50894">
    <property type="entry name" value="HPT"/>
    <property type="match status" value="1"/>
</dbReference>
<dbReference type="CDD" id="cd00130">
    <property type="entry name" value="PAS"/>
    <property type="match status" value="1"/>
</dbReference>
<dbReference type="GO" id="GO:0005886">
    <property type="term" value="C:plasma membrane"/>
    <property type="evidence" value="ECO:0007669"/>
    <property type="project" value="UniProtKB-SubCell"/>
</dbReference>
<dbReference type="InterPro" id="IPR000014">
    <property type="entry name" value="PAS"/>
</dbReference>